<feature type="domain" description="Methyl-accepting transducer" evidence="6">
    <location>
        <begin position="287"/>
        <end position="523"/>
    </location>
</feature>
<dbReference type="GO" id="GO:0004888">
    <property type="term" value="F:transmembrane signaling receptor activity"/>
    <property type="evidence" value="ECO:0007669"/>
    <property type="project" value="InterPro"/>
</dbReference>
<evidence type="ECO:0000256" key="4">
    <source>
        <dbReference type="SAM" id="MobiDB-lite"/>
    </source>
</evidence>
<keyword evidence="5" id="KW-0472">Membrane</keyword>
<feature type="transmembrane region" description="Helical" evidence="5">
    <location>
        <begin position="190"/>
        <end position="212"/>
    </location>
</feature>
<dbReference type="InterPro" id="IPR047347">
    <property type="entry name" value="YvaQ-like_sensor"/>
</dbReference>
<comment type="similarity">
    <text evidence="2">Belongs to the methyl-accepting chemotaxis (MCP) protein family.</text>
</comment>
<evidence type="ECO:0000256" key="5">
    <source>
        <dbReference type="SAM" id="Phobius"/>
    </source>
</evidence>
<dbReference type="PANTHER" id="PTHR32089:SF112">
    <property type="entry name" value="LYSOZYME-LIKE PROTEIN-RELATED"/>
    <property type="match status" value="1"/>
</dbReference>
<dbReference type="CDD" id="cd06225">
    <property type="entry name" value="HAMP"/>
    <property type="match status" value="1"/>
</dbReference>
<reference evidence="8 9" key="1">
    <citation type="submission" date="2016-10" db="EMBL/GenBank/DDBJ databases">
        <authorList>
            <person name="de Groot N.N."/>
        </authorList>
    </citation>
    <scope>NUCLEOTIDE SEQUENCE [LARGE SCALE GENOMIC DNA]</scope>
    <source>
        <strain evidence="8 9">DSM 2179</strain>
    </source>
</reference>
<dbReference type="Gene3D" id="1.10.287.950">
    <property type="entry name" value="Methyl-accepting chemotaxis protein"/>
    <property type="match status" value="1"/>
</dbReference>
<evidence type="ECO:0000259" key="7">
    <source>
        <dbReference type="PROSITE" id="PS50885"/>
    </source>
</evidence>
<evidence type="ECO:0000256" key="3">
    <source>
        <dbReference type="PROSITE-ProRule" id="PRU00284"/>
    </source>
</evidence>
<dbReference type="CDD" id="cd11386">
    <property type="entry name" value="MCP_signal"/>
    <property type="match status" value="1"/>
</dbReference>
<evidence type="ECO:0000313" key="9">
    <source>
        <dbReference type="Proteomes" id="UP000199662"/>
    </source>
</evidence>
<dbReference type="GO" id="GO:0007165">
    <property type="term" value="P:signal transduction"/>
    <property type="evidence" value="ECO:0007669"/>
    <property type="project" value="UniProtKB-KW"/>
</dbReference>
<feature type="region of interest" description="Disordered" evidence="4">
    <location>
        <begin position="520"/>
        <end position="543"/>
    </location>
</feature>
<sequence length="573" mass="61917">MNPLNALNVKQKLLLLIGVFSIGLIGVGFVGFYSLQQVNQNMNSLYTNELTGIDLAHSNKFITGRIESNMASLMATTNITEKKTFYNDINQKVNDFDENLDKYEKLSLNSEETNNLDELRKALPAYRTARKETIELSMQNKNAEASLLYKTKVAPLSREFVHKMEVMTDLAKKAADQMNQTAQASFTTTIAIFSGIIVISILAGLTLGFIIVTQISTRLNDAVHFLAKIADGDFSQDVPQHSLLDRSEFGTLSKAVDKMNKSNRNLIQQLTTTSANLADSSQGLSASAEQSAQASNQVAQSITTVALGANKQLELANITSTVVNEMTKGIQQVTNNTMIVAESAQKTSLTADEGGKAIQTAVHQMQVIEEKTHHTAAVVSELEEKSKQIGKIVEVISTIAGQTNLLALNAAIEAARAGDAGRGFSVVAEEVRKLAEQSSQSTKEIIDLITEIQAKTNNAVTFMTDSKKEVNAGTAVVNIAGQSFTGIVQMVQQISEQIHEISAASEQLASGSQSVIDSAEKIAQESKRSAEQTQTISAATEEQSASMEEIAASSQKLNSMALDLQTTIHNFKV</sequence>
<dbReference type="PANTHER" id="PTHR32089">
    <property type="entry name" value="METHYL-ACCEPTING CHEMOTAXIS PROTEIN MCPB"/>
    <property type="match status" value="1"/>
</dbReference>
<dbReference type="GO" id="GO:0006935">
    <property type="term" value="P:chemotaxis"/>
    <property type="evidence" value="ECO:0007669"/>
    <property type="project" value="InterPro"/>
</dbReference>
<dbReference type="InterPro" id="IPR003660">
    <property type="entry name" value="HAMP_dom"/>
</dbReference>
<dbReference type="CDD" id="cd19411">
    <property type="entry name" value="MCP2201-like_sensor"/>
    <property type="match status" value="1"/>
</dbReference>
<feature type="domain" description="HAMP" evidence="7">
    <location>
        <begin position="213"/>
        <end position="268"/>
    </location>
</feature>
<organism evidence="8 9">
    <name type="scientific">Propionispira arboris</name>
    <dbReference type="NCBI Taxonomy" id="84035"/>
    <lineage>
        <taxon>Bacteria</taxon>
        <taxon>Bacillati</taxon>
        <taxon>Bacillota</taxon>
        <taxon>Negativicutes</taxon>
        <taxon>Selenomonadales</taxon>
        <taxon>Selenomonadaceae</taxon>
        <taxon>Propionispira</taxon>
    </lineage>
</organism>
<evidence type="ECO:0000313" key="8">
    <source>
        <dbReference type="EMBL" id="SEJ92191.1"/>
    </source>
</evidence>
<evidence type="ECO:0000259" key="6">
    <source>
        <dbReference type="PROSITE" id="PS50111"/>
    </source>
</evidence>
<feature type="compositionally biased region" description="Basic and acidic residues" evidence="4">
    <location>
        <begin position="520"/>
        <end position="530"/>
    </location>
</feature>
<dbReference type="EMBL" id="FNZK01000024">
    <property type="protein sequence ID" value="SEJ92191.1"/>
    <property type="molecule type" value="Genomic_DNA"/>
</dbReference>
<dbReference type="PROSITE" id="PS50111">
    <property type="entry name" value="CHEMOTAXIS_TRANSDUC_2"/>
    <property type="match status" value="1"/>
</dbReference>
<keyword evidence="9" id="KW-1185">Reference proteome</keyword>
<dbReference type="SUPFAM" id="SSF58104">
    <property type="entry name" value="Methyl-accepting chemotaxis protein (MCP) signaling domain"/>
    <property type="match status" value="1"/>
</dbReference>
<dbReference type="SMART" id="SM00283">
    <property type="entry name" value="MA"/>
    <property type="match status" value="1"/>
</dbReference>
<evidence type="ECO:0000256" key="1">
    <source>
        <dbReference type="ARBA" id="ARBA00023224"/>
    </source>
</evidence>
<dbReference type="STRING" id="84035.SAMN05660742_12444"/>
<feature type="transmembrane region" description="Helical" evidence="5">
    <location>
        <begin position="13"/>
        <end position="35"/>
    </location>
</feature>
<gene>
    <name evidence="8" type="ORF">SAMN05660742_12444</name>
</gene>
<feature type="compositionally biased region" description="Polar residues" evidence="4">
    <location>
        <begin position="531"/>
        <end position="543"/>
    </location>
</feature>
<keyword evidence="1 3" id="KW-0807">Transducer</keyword>
<dbReference type="PROSITE" id="PS50885">
    <property type="entry name" value="HAMP"/>
    <property type="match status" value="1"/>
</dbReference>
<accession>A0A1H7CRG6</accession>
<dbReference type="AlphaFoldDB" id="A0A1H7CRG6"/>
<protein>
    <submittedName>
        <fullName evidence="8">Methyl-accepting chemotaxis protein</fullName>
    </submittedName>
</protein>
<dbReference type="InterPro" id="IPR004089">
    <property type="entry name" value="MCPsignal_dom"/>
</dbReference>
<dbReference type="Proteomes" id="UP000199662">
    <property type="component" value="Unassembled WGS sequence"/>
</dbReference>
<dbReference type="InterPro" id="IPR024478">
    <property type="entry name" value="HlyB_4HB_MCP"/>
</dbReference>
<keyword evidence="5" id="KW-1133">Transmembrane helix</keyword>
<dbReference type="Pfam" id="PF12729">
    <property type="entry name" value="4HB_MCP_1"/>
    <property type="match status" value="1"/>
</dbReference>
<dbReference type="GO" id="GO:0016020">
    <property type="term" value="C:membrane"/>
    <property type="evidence" value="ECO:0007669"/>
    <property type="project" value="InterPro"/>
</dbReference>
<keyword evidence="5" id="KW-0812">Transmembrane</keyword>
<name>A0A1H7CRG6_9FIRM</name>
<proteinExistence type="inferred from homology"/>
<dbReference type="InterPro" id="IPR004090">
    <property type="entry name" value="Chemotax_Me-accpt_rcpt"/>
</dbReference>
<dbReference type="Pfam" id="PF00015">
    <property type="entry name" value="MCPsignal"/>
    <property type="match status" value="1"/>
</dbReference>
<dbReference type="PRINTS" id="PR00260">
    <property type="entry name" value="CHEMTRNSDUCR"/>
</dbReference>
<evidence type="ECO:0000256" key="2">
    <source>
        <dbReference type="ARBA" id="ARBA00029447"/>
    </source>
</evidence>